<evidence type="ECO:0000313" key="9">
    <source>
        <dbReference type="Proteomes" id="UP000652307"/>
    </source>
</evidence>
<name>A0A843AA59_9CREN</name>
<dbReference type="EMBL" id="JADEZV010000001">
    <property type="protein sequence ID" value="MBE9390712.1"/>
    <property type="molecule type" value="Genomic_DNA"/>
</dbReference>
<keyword evidence="4 7" id="KW-0812">Transmembrane</keyword>
<comment type="caution">
    <text evidence="8">The sequence shown here is derived from an EMBL/GenBank/DDBJ whole genome shotgun (WGS) entry which is preliminary data.</text>
</comment>
<dbReference type="Pfam" id="PF00507">
    <property type="entry name" value="Oxidored_q4"/>
    <property type="match status" value="1"/>
</dbReference>
<proteinExistence type="inferred from homology"/>
<evidence type="ECO:0000256" key="7">
    <source>
        <dbReference type="SAM" id="Phobius"/>
    </source>
</evidence>
<dbReference type="InterPro" id="IPR000440">
    <property type="entry name" value="NADH_UbQ/plastoQ_OxRdtase_su3"/>
</dbReference>
<dbReference type="RefSeq" id="WP_014558485.1">
    <property type="nucleotide sequence ID" value="NZ_JADEZV010000001.1"/>
</dbReference>
<dbReference type="GO" id="GO:0008137">
    <property type="term" value="F:NADH dehydrogenase (ubiquinone) activity"/>
    <property type="evidence" value="ECO:0007669"/>
    <property type="project" value="InterPro"/>
</dbReference>
<comment type="subcellular location">
    <subcellularLocation>
        <location evidence="1">Membrane</location>
    </subcellularLocation>
</comment>
<keyword evidence="5 7" id="KW-1133">Transmembrane helix</keyword>
<dbReference type="InterPro" id="IPR038430">
    <property type="entry name" value="NDAH_ubi_oxred_su3_sf"/>
</dbReference>
<evidence type="ECO:0000256" key="2">
    <source>
        <dbReference type="ARBA" id="ARBA00008472"/>
    </source>
</evidence>
<organism evidence="8 9">
    <name type="scientific">Fervidicoccus fontis</name>
    <dbReference type="NCBI Taxonomy" id="683846"/>
    <lineage>
        <taxon>Archaea</taxon>
        <taxon>Thermoproteota</taxon>
        <taxon>Thermoprotei</taxon>
        <taxon>Fervidicoccales</taxon>
        <taxon>Fervidicoccaceae</taxon>
        <taxon>Fervidicoccus</taxon>
    </lineage>
</organism>
<accession>A0A843AA59</accession>
<sequence>MTITAIFSYGVVPALLLFFLLAVISLLYFVLRKEEKTITGLKDERYEAGNPPKYKARVRVGFQYLGFFILFASFESVVVTFLLLSLSSGAYINKLAEFFLSIVLVSVPILLYGIKEAEKVENWVWDEE</sequence>
<keyword evidence="3" id="KW-0813">Transport</keyword>
<evidence type="ECO:0000256" key="5">
    <source>
        <dbReference type="ARBA" id="ARBA00022989"/>
    </source>
</evidence>
<gene>
    <name evidence="8" type="primary">ndhC</name>
    <name evidence="8" type="ORF">IOK49_01250</name>
</gene>
<evidence type="ECO:0000256" key="6">
    <source>
        <dbReference type="ARBA" id="ARBA00023136"/>
    </source>
</evidence>
<dbReference type="GO" id="GO:0016020">
    <property type="term" value="C:membrane"/>
    <property type="evidence" value="ECO:0007669"/>
    <property type="project" value="UniProtKB-SubCell"/>
</dbReference>
<dbReference type="Proteomes" id="UP000652307">
    <property type="component" value="Unassembled WGS sequence"/>
</dbReference>
<evidence type="ECO:0000256" key="3">
    <source>
        <dbReference type="ARBA" id="ARBA00022448"/>
    </source>
</evidence>
<feature type="transmembrane region" description="Helical" evidence="7">
    <location>
        <begin position="6"/>
        <end position="31"/>
    </location>
</feature>
<dbReference type="GeneID" id="12450463"/>
<feature type="transmembrane region" description="Helical" evidence="7">
    <location>
        <begin position="64"/>
        <end position="86"/>
    </location>
</feature>
<evidence type="ECO:0000313" key="8">
    <source>
        <dbReference type="EMBL" id="MBE9390712.1"/>
    </source>
</evidence>
<reference evidence="8" key="1">
    <citation type="submission" date="2020-10" db="EMBL/GenBank/DDBJ databases">
        <title>Fervidococcus fontis strain 3639Fd - the first crenarchaeon capable of growth on lipids.</title>
        <authorList>
            <person name="Kochetkova T.V."/>
            <person name="Elcheninov A.G."/>
            <person name="Toschakov S.V."/>
            <person name="Kublanov I.V."/>
        </authorList>
    </citation>
    <scope>NUCLEOTIDE SEQUENCE</scope>
    <source>
        <strain evidence="8">3639Fd</strain>
    </source>
</reference>
<comment type="similarity">
    <text evidence="2">Belongs to the complex I subunit 3 family.</text>
</comment>
<protein>
    <submittedName>
        <fullName evidence="8">NADH-quinone oxidoreductase subunit A</fullName>
    </submittedName>
</protein>
<evidence type="ECO:0000256" key="1">
    <source>
        <dbReference type="ARBA" id="ARBA00004370"/>
    </source>
</evidence>
<keyword evidence="6 7" id="KW-0472">Membrane</keyword>
<dbReference type="OMA" id="YGYRYAK"/>
<dbReference type="AlphaFoldDB" id="A0A843AA59"/>
<dbReference type="Gene3D" id="1.20.58.1610">
    <property type="entry name" value="NADH:ubiquinone/plastoquinone oxidoreductase, chain 3"/>
    <property type="match status" value="1"/>
</dbReference>
<feature type="transmembrane region" description="Helical" evidence="7">
    <location>
        <begin position="98"/>
        <end position="114"/>
    </location>
</feature>
<evidence type="ECO:0000256" key="4">
    <source>
        <dbReference type="ARBA" id="ARBA00022692"/>
    </source>
</evidence>